<evidence type="ECO:0000256" key="1">
    <source>
        <dbReference type="ARBA" id="ARBA00023125"/>
    </source>
</evidence>
<organism evidence="3 4">
    <name type="scientific">Paenibacillus agaridevorans</name>
    <dbReference type="NCBI Taxonomy" id="171404"/>
    <lineage>
        <taxon>Bacteria</taxon>
        <taxon>Bacillati</taxon>
        <taxon>Bacillota</taxon>
        <taxon>Bacilli</taxon>
        <taxon>Bacillales</taxon>
        <taxon>Paenibacillaceae</taxon>
        <taxon>Paenibacillus</taxon>
    </lineage>
</organism>
<protein>
    <recommendedName>
        <fullName evidence="2">HTH marR-type domain-containing protein</fullName>
    </recommendedName>
</protein>
<dbReference type="SUPFAM" id="SSF46785">
    <property type="entry name" value="Winged helix' DNA-binding domain"/>
    <property type="match status" value="1"/>
</dbReference>
<comment type="caution">
    <text evidence="3">The sequence shown here is derived from an EMBL/GenBank/DDBJ whole genome shotgun (WGS) entry which is preliminary data.</text>
</comment>
<accession>A0A2R5ER31</accession>
<evidence type="ECO:0000259" key="2">
    <source>
        <dbReference type="PROSITE" id="PS50995"/>
    </source>
</evidence>
<evidence type="ECO:0000313" key="3">
    <source>
        <dbReference type="EMBL" id="GBG09176.1"/>
    </source>
</evidence>
<dbReference type="InterPro" id="IPR039422">
    <property type="entry name" value="MarR/SlyA-like"/>
</dbReference>
<dbReference type="Gene3D" id="1.10.10.10">
    <property type="entry name" value="Winged helix-like DNA-binding domain superfamily/Winged helix DNA-binding domain"/>
    <property type="match status" value="1"/>
</dbReference>
<dbReference type="GO" id="GO:0003677">
    <property type="term" value="F:DNA binding"/>
    <property type="evidence" value="ECO:0007669"/>
    <property type="project" value="UniProtKB-KW"/>
</dbReference>
<gene>
    <name evidence="3" type="ORF">PAT3040_03810</name>
</gene>
<dbReference type="InterPro" id="IPR036390">
    <property type="entry name" value="WH_DNA-bd_sf"/>
</dbReference>
<dbReference type="EMBL" id="BDQX01000196">
    <property type="protein sequence ID" value="GBG09176.1"/>
    <property type="molecule type" value="Genomic_DNA"/>
</dbReference>
<proteinExistence type="predicted"/>
<sequence>MKGNLDSRVTLEHFVGHMQRIQRYLRSEAIHQNQPELTRVQWMLLRHLRCTEGRTIGQLAAHLDVRASTMSQMIDRLELMKHVVRENSPEDARVKLVKLTPSGEETIAGMEAAWLESLEEPFAHFTEDEKRQLVALMEKLSSHLPRKGD</sequence>
<dbReference type="InterPro" id="IPR000835">
    <property type="entry name" value="HTH_MarR-typ"/>
</dbReference>
<dbReference type="GO" id="GO:0003700">
    <property type="term" value="F:DNA-binding transcription factor activity"/>
    <property type="evidence" value="ECO:0007669"/>
    <property type="project" value="InterPro"/>
</dbReference>
<dbReference type="GO" id="GO:0006950">
    <property type="term" value="P:response to stress"/>
    <property type="evidence" value="ECO:0007669"/>
    <property type="project" value="TreeGrafter"/>
</dbReference>
<dbReference type="PANTHER" id="PTHR33164:SF57">
    <property type="entry name" value="MARR-FAMILY TRANSCRIPTIONAL REGULATOR"/>
    <property type="match status" value="1"/>
</dbReference>
<dbReference type="Proteomes" id="UP000245202">
    <property type="component" value="Unassembled WGS sequence"/>
</dbReference>
<dbReference type="PANTHER" id="PTHR33164">
    <property type="entry name" value="TRANSCRIPTIONAL REGULATOR, MARR FAMILY"/>
    <property type="match status" value="1"/>
</dbReference>
<dbReference type="SMART" id="SM00347">
    <property type="entry name" value="HTH_MARR"/>
    <property type="match status" value="1"/>
</dbReference>
<feature type="domain" description="HTH marR-type" evidence="2">
    <location>
        <begin position="11"/>
        <end position="142"/>
    </location>
</feature>
<dbReference type="PROSITE" id="PS50995">
    <property type="entry name" value="HTH_MARR_2"/>
    <property type="match status" value="1"/>
</dbReference>
<evidence type="ECO:0000313" key="4">
    <source>
        <dbReference type="Proteomes" id="UP000245202"/>
    </source>
</evidence>
<name>A0A2R5ER31_9BACL</name>
<dbReference type="Pfam" id="PF01047">
    <property type="entry name" value="MarR"/>
    <property type="match status" value="1"/>
</dbReference>
<reference evidence="3 4" key="1">
    <citation type="submission" date="2017-08" db="EMBL/GenBank/DDBJ databases">
        <title>Substantial Increase in Enzyme Production by Combined Drug-Resistance Mutations in Paenibacillus agaridevorans.</title>
        <authorList>
            <person name="Tanaka Y."/>
            <person name="Funane K."/>
            <person name="Hosaka T."/>
            <person name="Shiwa Y."/>
            <person name="Fujita N."/>
            <person name="Miyazaki T."/>
            <person name="Yoshikawa H."/>
            <person name="Murakami K."/>
            <person name="Kasahara K."/>
            <person name="Inaoka T."/>
            <person name="Hiraga Y."/>
            <person name="Ochi K."/>
        </authorList>
    </citation>
    <scope>NUCLEOTIDE SEQUENCE [LARGE SCALE GENOMIC DNA]</scope>
    <source>
        <strain evidence="3 4">T-3040</strain>
    </source>
</reference>
<dbReference type="AlphaFoldDB" id="A0A2R5ER31"/>
<keyword evidence="4" id="KW-1185">Reference proteome</keyword>
<dbReference type="InterPro" id="IPR036388">
    <property type="entry name" value="WH-like_DNA-bd_sf"/>
</dbReference>
<keyword evidence="1" id="KW-0238">DNA-binding</keyword>
<dbReference type="PRINTS" id="PR00598">
    <property type="entry name" value="HTHMARR"/>
</dbReference>